<dbReference type="PROSITE" id="PS51725">
    <property type="entry name" value="ABM"/>
    <property type="match status" value="1"/>
</dbReference>
<dbReference type="Pfam" id="PF03992">
    <property type="entry name" value="ABM"/>
    <property type="match status" value="1"/>
</dbReference>
<sequence length="119" mass="13318">MPVIVAGTLTFAGDSETCASIIRAGVAHIADSRREEGCVAYNWAVDPLDPATIHVFEEWDDEKALLRHFQHSSYRAMRSHLERYDLIGFHVQLYSAGRVEPVYDEAGQPRSALFDVSLP</sequence>
<dbReference type="Gene3D" id="3.30.70.100">
    <property type="match status" value="1"/>
</dbReference>
<dbReference type="InterPro" id="IPR007138">
    <property type="entry name" value="ABM_dom"/>
</dbReference>
<comment type="caution">
    <text evidence="2">The sequence shown here is derived from an EMBL/GenBank/DDBJ whole genome shotgun (WGS) entry which is preliminary data.</text>
</comment>
<keyword evidence="2" id="KW-0503">Monooxygenase</keyword>
<dbReference type="AlphaFoldDB" id="A0A841J639"/>
<accession>A0A841J639</accession>
<reference evidence="2 3" key="1">
    <citation type="submission" date="2020-08" db="EMBL/GenBank/DDBJ databases">
        <title>Genomic Encyclopedia of Type Strains, Phase IV (KMG-IV): sequencing the most valuable type-strain genomes for metagenomic binning, comparative biology and taxonomic classification.</title>
        <authorList>
            <person name="Goeker M."/>
        </authorList>
    </citation>
    <scope>NUCLEOTIDE SEQUENCE [LARGE SCALE GENOMIC DNA]</scope>
    <source>
        <strain evidence="2 3">DSM 102255</strain>
    </source>
</reference>
<dbReference type="EMBL" id="JACIJP010000002">
    <property type="protein sequence ID" value="MBB6124005.1"/>
    <property type="molecule type" value="Genomic_DNA"/>
</dbReference>
<dbReference type="RefSeq" id="WP_184079597.1">
    <property type="nucleotide sequence ID" value="NZ_JACIJP010000002.1"/>
</dbReference>
<dbReference type="Proteomes" id="UP000552700">
    <property type="component" value="Unassembled WGS sequence"/>
</dbReference>
<feature type="domain" description="ABM" evidence="1">
    <location>
        <begin position="3"/>
        <end position="94"/>
    </location>
</feature>
<keyword evidence="2" id="KW-0560">Oxidoreductase</keyword>
<protein>
    <submittedName>
        <fullName evidence="2">Quinol monooxygenase YgiN</fullName>
    </submittedName>
</protein>
<evidence type="ECO:0000259" key="1">
    <source>
        <dbReference type="PROSITE" id="PS51725"/>
    </source>
</evidence>
<dbReference type="InterPro" id="IPR011008">
    <property type="entry name" value="Dimeric_a/b-barrel"/>
</dbReference>
<name>A0A841J639_9SPHN</name>
<gene>
    <name evidence="2" type="ORF">FHS92_001734</name>
</gene>
<evidence type="ECO:0000313" key="2">
    <source>
        <dbReference type="EMBL" id="MBB6124005.1"/>
    </source>
</evidence>
<dbReference type="GO" id="GO:0004497">
    <property type="term" value="F:monooxygenase activity"/>
    <property type="evidence" value="ECO:0007669"/>
    <property type="project" value="UniProtKB-KW"/>
</dbReference>
<keyword evidence="3" id="KW-1185">Reference proteome</keyword>
<organism evidence="2 3">
    <name type="scientific">Sphingobium subterraneum</name>
    <dbReference type="NCBI Taxonomy" id="627688"/>
    <lineage>
        <taxon>Bacteria</taxon>
        <taxon>Pseudomonadati</taxon>
        <taxon>Pseudomonadota</taxon>
        <taxon>Alphaproteobacteria</taxon>
        <taxon>Sphingomonadales</taxon>
        <taxon>Sphingomonadaceae</taxon>
        <taxon>Sphingobium</taxon>
    </lineage>
</organism>
<dbReference type="SUPFAM" id="SSF54909">
    <property type="entry name" value="Dimeric alpha+beta barrel"/>
    <property type="match status" value="1"/>
</dbReference>
<proteinExistence type="predicted"/>
<evidence type="ECO:0000313" key="3">
    <source>
        <dbReference type="Proteomes" id="UP000552700"/>
    </source>
</evidence>